<sequence>MAMGKGKLSKTFIWILMGLLFVGLAGFGATSLTGTARSVATVGEKEVSTDAYVTALRNEINAFAAQAGRAVPMSEAQALGIDRQVLAQLITARSLDNEAASIGLSVGDEVVADQLAQVPSFRGSDGTFNRESYRFALRNQGLSEAEFEEQLRDETARTILQSALIAGNTLPDTYIDTLLAYTGETRDFTWARLTGSDLQTGLPEPSEADLQAYYEDNIDAYTLPELRDITYAWITPDMIVDTVEVEEDTLRAAYDERFDQFNQPERRLVERLVYSDTAAAEAALARLNDELRFEDLVDERGLALDDVDMGDVTQDALGDAGDAVFNAEVGEVVGPLPSNLGPALFRVNAVLDAQVTTFEDARPDLRGELALDRARRVIEALAQTLDDELAAGATLEELAETTEAELGQIDWFPGADGAIAAYEAFGEAAAQLTEGDFPEILQLGDGGIFAMRLNRIQPPAPQPIEDVIDQVRRGWDTREQTAQLMGLAEGVAAQLSGGAAFESVELTPTTETGLGRNAQITDLPADLLTAVFEMNVGNARAIAGVGDVILLRLDAINPVDRSDETMDLLAQALRNQASNDIAEDLFRAFATSIQRTAGVEVNQTAINAVHAYIQ</sequence>
<keyword evidence="10" id="KW-0413">Isomerase</keyword>
<evidence type="ECO:0000256" key="4">
    <source>
        <dbReference type="ARBA" id="ARBA00022989"/>
    </source>
</evidence>
<dbReference type="InterPro" id="IPR052029">
    <property type="entry name" value="PpiD_chaperone"/>
</dbReference>
<evidence type="ECO:0000313" key="11">
    <source>
        <dbReference type="Proteomes" id="UP000184221"/>
    </source>
</evidence>
<dbReference type="PANTHER" id="PTHR47529">
    <property type="entry name" value="PEPTIDYL-PROLYL CIS-TRANS ISOMERASE D"/>
    <property type="match status" value="1"/>
</dbReference>
<organism evidence="10 11">
    <name type="scientific">Marivita hallyeonensis</name>
    <dbReference type="NCBI Taxonomy" id="996342"/>
    <lineage>
        <taxon>Bacteria</taxon>
        <taxon>Pseudomonadati</taxon>
        <taxon>Pseudomonadota</taxon>
        <taxon>Alphaproteobacteria</taxon>
        <taxon>Rhodobacterales</taxon>
        <taxon>Roseobacteraceae</taxon>
        <taxon>Marivita</taxon>
    </lineage>
</organism>
<evidence type="ECO:0000256" key="1">
    <source>
        <dbReference type="ARBA" id="ARBA00004401"/>
    </source>
</evidence>
<feature type="domain" description="PpiC" evidence="9">
    <location>
        <begin position="245"/>
        <end position="363"/>
    </location>
</feature>
<comment type="subcellular location">
    <subcellularLocation>
        <location evidence="1">Cell membrane</location>
        <topology evidence="1">Single-pass type II membrane protein</topology>
    </subcellularLocation>
</comment>
<dbReference type="RefSeq" id="WP_072776925.1">
    <property type="nucleotide sequence ID" value="NZ_FQXC01000002.1"/>
</dbReference>
<comment type="similarity">
    <text evidence="7">Belongs to the PpiD chaperone family.</text>
</comment>
<dbReference type="Pfam" id="PF13145">
    <property type="entry name" value="Rotamase_2"/>
    <property type="match status" value="1"/>
</dbReference>
<evidence type="ECO:0000256" key="7">
    <source>
        <dbReference type="ARBA" id="ARBA00038408"/>
    </source>
</evidence>
<dbReference type="GO" id="GO:0003755">
    <property type="term" value="F:peptidyl-prolyl cis-trans isomerase activity"/>
    <property type="evidence" value="ECO:0007669"/>
    <property type="project" value="InterPro"/>
</dbReference>
<evidence type="ECO:0000259" key="9">
    <source>
        <dbReference type="Pfam" id="PF13145"/>
    </source>
</evidence>
<dbReference type="PANTHER" id="PTHR47529:SF1">
    <property type="entry name" value="PERIPLASMIC CHAPERONE PPID"/>
    <property type="match status" value="1"/>
</dbReference>
<accession>A0A1M5QXE2</accession>
<keyword evidence="5 8" id="KW-0472">Membrane</keyword>
<keyword evidence="11" id="KW-1185">Reference proteome</keyword>
<feature type="transmembrane region" description="Helical" evidence="8">
    <location>
        <begin position="12"/>
        <end position="32"/>
    </location>
</feature>
<keyword evidence="3 8" id="KW-0812">Transmembrane</keyword>
<dbReference type="SUPFAM" id="SSF54534">
    <property type="entry name" value="FKBP-like"/>
    <property type="match status" value="1"/>
</dbReference>
<evidence type="ECO:0000256" key="8">
    <source>
        <dbReference type="SAM" id="Phobius"/>
    </source>
</evidence>
<dbReference type="InterPro" id="IPR000297">
    <property type="entry name" value="PPIase_PpiC"/>
</dbReference>
<dbReference type="SUPFAM" id="SSF109998">
    <property type="entry name" value="Triger factor/SurA peptide-binding domain-like"/>
    <property type="match status" value="1"/>
</dbReference>
<keyword evidence="4 8" id="KW-1133">Transmembrane helix</keyword>
<evidence type="ECO:0000256" key="5">
    <source>
        <dbReference type="ARBA" id="ARBA00023136"/>
    </source>
</evidence>
<keyword evidence="6" id="KW-0143">Chaperone</keyword>
<name>A0A1M5QXE2_9RHOB</name>
<dbReference type="GO" id="GO:0005886">
    <property type="term" value="C:plasma membrane"/>
    <property type="evidence" value="ECO:0007669"/>
    <property type="project" value="UniProtKB-SubCell"/>
</dbReference>
<dbReference type="EMBL" id="FQXC01000002">
    <property type="protein sequence ID" value="SHH18782.1"/>
    <property type="molecule type" value="Genomic_DNA"/>
</dbReference>
<dbReference type="Proteomes" id="UP000184221">
    <property type="component" value="Unassembled WGS sequence"/>
</dbReference>
<evidence type="ECO:0000313" key="10">
    <source>
        <dbReference type="EMBL" id="SHH18782.1"/>
    </source>
</evidence>
<protein>
    <submittedName>
        <fullName evidence="10">Peptidyl-prolyl cis-trans isomerase D</fullName>
    </submittedName>
</protein>
<gene>
    <name evidence="10" type="ORF">SAMN05443551_1536</name>
</gene>
<reference evidence="10 11" key="1">
    <citation type="submission" date="2016-11" db="EMBL/GenBank/DDBJ databases">
        <authorList>
            <person name="Jaros S."/>
            <person name="Januszkiewicz K."/>
            <person name="Wedrychowicz H."/>
        </authorList>
    </citation>
    <scope>NUCLEOTIDE SEQUENCE [LARGE SCALE GENOMIC DNA]</scope>
    <source>
        <strain evidence="10 11">DSM 29431</strain>
    </source>
</reference>
<dbReference type="STRING" id="996342.SAMN05443551_1536"/>
<dbReference type="OrthoDB" id="9768393at2"/>
<keyword evidence="2" id="KW-1003">Cell membrane</keyword>
<dbReference type="AlphaFoldDB" id="A0A1M5QXE2"/>
<evidence type="ECO:0000256" key="2">
    <source>
        <dbReference type="ARBA" id="ARBA00022475"/>
    </source>
</evidence>
<evidence type="ECO:0000256" key="6">
    <source>
        <dbReference type="ARBA" id="ARBA00023186"/>
    </source>
</evidence>
<dbReference type="Pfam" id="PF13624">
    <property type="entry name" value="SurA_N_3"/>
    <property type="match status" value="1"/>
</dbReference>
<evidence type="ECO:0000256" key="3">
    <source>
        <dbReference type="ARBA" id="ARBA00022692"/>
    </source>
</evidence>
<dbReference type="InterPro" id="IPR027304">
    <property type="entry name" value="Trigger_fact/SurA_dom_sf"/>
</dbReference>
<dbReference type="Gene3D" id="1.10.4030.10">
    <property type="entry name" value="Porin chaperone SurA, peptide-binding domain"/>
    <property type="match status" value="1"/>
</dbReference>
<proteinExistence type="inferred from homology"/>